<protein>
    <submittedName>
        <fullName evidence="4">N-acetyltransferase</fullName>
        <ecNumber evidence="4">2.3.1.-</ecNumber>
    </submittedName>
</protein>
<feature type="domain" description="N-acetyltransferase" evidence="3">
    <location>
        <begin position="1"/>
        <end position="140"/>
    </location>
</feature>
<comment type="caution">
    <text evidence="4">The sequence shown here is derived from an EMBL/GenBank/DDBJ whole genome shotgun (WGS) entry which is preliminary data.</text>
</comment>
<dbReference type="SUPFAM" id="SSF55729">
    <property type="entry name" value="Acyl-CoA N-acyltransferases (Nat)"/>
    <property type="match status" value="1"/>
</dbReference>
<proteinExistence type="predicted"/>
<dbReference type="CDD" id="cd04301">
    <property type="entry name" value="NAT_SF"/>
    <property type="match status" value="1"/>
</dbReference>
<dbReference type="EC" id="2.3.1.-" evidence="4"/>
<keyword evidence="5" id="KW-1185">Reference proteome</keyword>
<organism evidence="4 5">
    <name type="scientific">Christensenella tenuis</name>
    <dbReference type="NCBI Taxonomy" id="2763033"/>
    <lineage>
        <taxon>Bacteria</taxon>
        <taxon>Bacillati</taxon>
        <taxon>Bacillota</taxon>
        <taxon>Clostridia</taxon>
        <taxon>Christensenellales</taxon>
        <taxon>Christensenellaceae</taxon>
        <taxon>Christensenella</taxon>
    </lineage>
</organism>
<evidence type="ECO:0000256" key="2">
    <source>
        <dbReference type="ARBA" id="ARBA00023315"/>
    </source>
</evidence>
<dbReference type="Proteomes" id="UP000606889">
    <property type="component" value="Unassembled WGS sequence"/>
</dbReference>
<evidence type="ECO:0000313" key="4">
    <source>
        <dbReference type="EMBL" id="MBC5648407.1"/>
    </source>
</evidence>
<dbReference type="PROSITE" id="PS51186">
    <property type="entry name" value="GNAT"/>
    <property type="match status" value="1"/>
</dbReference>
<evidence type="ECO:0000259" key="3">
    <source>
        <dbReference type="PROSITE" id="PS51186"/>
    </source>
</evidence>
<sequence length="140" mass="16105">MVRRISVSELEIVMDIWLKANLSAHSFIEADYWEHKYGVVKNAIQNAEVYAYDENGTIKGFIGMIDNYIAGLFVAPGFQHAGTGSALLSYVKERKPVLTLHVYAENRKAVRFYQKHGFKICAEQTDENTKHIEYEMKWAQ</sequence>
<gene>
    <name evidence="4" type="ORF">H8S18_08665</name>
</gene>
<accession>A0ABR7EF60</accession>
<reference evidence="4 5" key="1">
    <citation type="submission" date="2020-08" db="EMBL/GenBank/DDBJ databases">
        <title>Genome public.</title>
        <authorList>
            <person name="Liu C."/>
            <person name="Sun Q."/>
        </authorList>
    </citation>
    <scope>NUCLEOTIDE SEQUENCE [LARGE SCALE GENOMIC DNA]</scope>
    <source>
        <strain evidence="4 5">NSJ-35</strain>
    </source>
</reference>
<evidence type="ECO:0000313" key="5">
    <source>
        <dbReference type="Proteomes" id="UP000606889"/>
    </source>
</evidence>
<evidence type="ECO:0000256" key="1">
    <source>
        <dbReference type="ARBA" id="ARBA00022679"/>
    </source>
</evidence>
<dbReference type="PANTHER" id="PTHR43800">
    <property type="entry name" value="PEPTIDYL-LYSINE N-ACETYLTRANSFERASE YJAB"/>
    <property type="match status" value="1"/>
</dbReference>
<keyword evidence="1 4" id="KW-0808">Transferase</keyword>
<keyword evidence="2 4" id="KW-0012">Acyltransferase</keyword>
<dbReference type="RefSeq" id="WP_186857914.1">
    <property type="nucleotide sequence ID" value="NZ_JACOON010000004.1"/>
</dbReference>
<dbReference type="PANTHER" id="PTHR43800:SF1">
    <property type="entry name" value="PEPTIDYL-LYSINE N-ACETYLTRANSFERASE YJAB"/>
    <property type="match status" value="1"/>
</dbReference>
<dbReference type="InterPro" id="IPR016181">
    <property type="entry name" value="Acyl_CoA_acyltransferase"/>
</dbReference>
<dbReference type="InterPro" id="IPR000182">
    <property type="entry name" value="GNAT_dom"/>
</dbReference>
<name>A0ABR7EF60_9FIRM</name>
<dbReference type="NCBIfam" id="NF007853">
    <property type="entry name" value="PRK10562.1"/>
    <property type="match status" value="1"/>
</dbReference>
<dbReference type="EMBL" id="JACOON010000004">
    <property type="protein sequence ID" value="MBC5648407.1"/>
    <property type="molecule type" value="Genomic_DNA"/>
</dbReference>
<dbReference type="Pfam" id="PF13673">
    <property type="entry name" value="Acetyltransf_10"/>
    <property type="match status" value="1"/>
</dbReference>
<dbReference type="GO" id="GO:0016746">
    <property type="term" value="F:acyltransferase activity"/>
    <property type="evidence" value="ECO:0007669"/>
    <property type="project" value="UniProtKB-KW"/>
</dbReference>
<dbReference type="Gene3D" id="3.40.630.30">
    <property type="match status" value="1"/>
</dbReference>